<gene>
    <name evidence="1" type="ORF">CHIRRI_LOCUS2925</name>
</gene>
<dbReference type="Proteomes" id="UP001153620">
    <property type="component" value="Chromosome 1"/>
</dbReference>
<proteinExistence type="predicted"/>
<dbReference type="EMBL" id="OU895877">
    <property type="protein sequence ID" value="CAG9799967.1"/>
    <property type="molecule type" value="Genomic_DNA"/>
</dbReference>
<protein>
    <submittedName>
        <fullName evidence="1">Uncharacterized protein</fullName>
    </submittedName>
</protein>
<reference evidence="1" key="1">
    <citation type="submission" date="2022-01" db="EMBL/GenBank/DDBJ databases">
        <authorList>
            <person name="King R."/>
        </authorList>
    </citation>
    <scope>NUCLEOTIDE SEQUENCE</scope>
</reference>
<evidence type="ECO:0000313" key="1">
    <source>
        <dbReference type="EMBL" id="CAG9799967.1"/>
    </source>
</evidence>
<dbReference type="AlphaFoldDB" id="A0A9N9RMT2"/>
<name>A0A9N9RMT2_9DIPT</name>
<reference evidence="1" key="2">
    <citation type="submission" date="2022-10" db="EMBL/GenBank/DDBJ databases">
        <authorList>
            <consortium name="ENA_rothamsted_submissions"/>
            <consortium name="culmorum"/>
            <person name="King R."/>
        </authorList>
    </citation>
    <scope>NUCLEOTIDE SEQUENCE</scope>
</reference>
<dbReference type="InterPro" id="IPR015970">
    <property type="entry name" value="P40_nucleoprot_sub2_BD-vir"/>
</dbReference>
<keyword evidence="2" id="KW-1185">Reference proteome</keyword>
<sequence>MDDFKTIVKKIYESDESNHTIDFNYSRFFTNLMIQKCRNNNPQNKIMTRLLTIERNGQLLPKLTCYLTPTNIMVADCAINEGHSKGMFKHLKPESALQNLNVELIPAPIQYLPDAALLMTAVTKFTHEKVPYSIKNDPGLAIALALIESIFEGFWTKYELYLQNPDEEMRVIDDNCNFNAKWGKIYFCGFIAKKRTEAEKKFIAFMIILSIFKPLNDIQSAVNARKKRYLVIKSMYDSLPANQDAQYVDTLTMQHLAKYFSKLPRLKSMILSCAVLTVRELDNQPIHDYLLKILIPLEMILFIIIDEFVCMPEKTKAHCHKKIIKEIHYFLTVKQKLKERFGDNYYFAKLLDPTIKEVNVGNWKHLGALALMSANVKYPKTEQLKVLGLLYEIDYPELLMNVINPNSVGRADSGLRDSDLFLKAMYGN</sequence>
<accession>A0A9N9RMT2</accession>
<dbReference type="Gene3D" id="1.10.3050.10">
    <property type="entry name" value="borna disease virus nucleoprotein, domain 2"/>
    <property type="match status" value="1"/>
</dbReference>
<organism evidence="1 2">
    <name type="scientific">Chironomus riparius</name>
    <dbReference type="NCBI Taxonomy" id="315576"/>
    <lineage>
        <taxon>Eukaryota</taxon>
        <taxon>Metazoa</taxon>
        <taxon>Ecdysozoa</taxon>
        <taxon>Arthropoda</taxon>
        <taxon>Hexapoda</taxon>
        <taxon>Insecta</taxon>
        <taxon>Pterygota</taxon>
        <taxon>Neoptera</taxon>
        <taxon>Endopterygota</taxon>
        <taxon>Diptera</taxon>
        <taxon>Nematocera</taxon>
        <taxon>Chironomoidea</taxon>
        <taxon>Chironomidae</taxon>
        <taxon>Chironominae</taxon>
        <taxon>Chironomus</taxon>
    </lineage>
</organism>
<evidence type="ECO:0000313" key="2">
    <source>
        <dbReference type="Proteomes" id="UP001153620"/>
    </source>
</evidence>